<comment type="subcellular location">
    <subcellularLocation>
        <location evidence="1">Membrane</location>
        <topology evidence="1">Multi-pass membrane protein</topology>
    </subcellularLocation>
</comment>
<dbReference type="GO" id="GO:0008324">
    <property type="term" value="F:monoatomic cation transmembrane transporter activity"/>
    <property type="evidence" value="ECO:0007669"/>
    <property type="project" value="InterPro"/>
</dbReference>
<evidence type="ECO:0000256" key="3">
    <source>
        <dbReference type="ARBA" id="ARBA00022448"/>
    </source>
</evidence>
<keyword evidence="11" id="KW-1185">Reference proteome</keyword>
<keyword evidence="8 9" id="KW-0472">Membrane</keyword>
<dbReference type="InterPro" id="IPR045349">
    <property type="entry name" value="SLC41A1-3"/>
</dbReference>
<dbReference type="PANTHER" id="PTHR16228">
    <property type="entry name" value="DIVALENT CATION TRANSPORTER SOLUTE CARRIER FAMILY 41"/>
    <property type="match status" value="1"/>
</dbReference>
<organism evidence="11 12">
    <name type="scientific">Caenorhabditis tropicalis</name>
    <dbReference type="NCBI Taxonomy" id="1561998"/>
    <lineage>
        <taxon>Eukaryota</taxon>
        <taxon>Metazoa</taxon>
        <taxon>Ecdysozoa</taxon>
        <taxon>Nematoda</taxon>
        <taxon>Chromadorea</taxon>
        <taxon>Rhabditida</taxon>
        <taxon>Rhabditina</taxon>
        <taxon>Rhabditomorpha</taxon>
        <taxon>Rhabditoidea</taxon>
        <taxon>Rhabditidae</taxon>
        <taxon>Peloderinae</taxon>
        <taxon>Caenorhabditis</taxon>
    </lineage>
</organism>
<evidence type="ECO:0000256" key="9">
    <source>
        <dbReference type="SAM" id="Phobius"/>
    </source>
</evidence>
<evidence type="ECO:0000256" key="7">
    <source>
        <dbReference type="ARBA" id="ARBA00023065"/>
    </source>
</evidence>
<keyword evidence="4 9" id="KW-0812">Transmembrane</keyword>
<keyword evidence="3" id="KW-0813">Transport</keyword>
<accession>A0A1I7UB37</accession>
<evidence type="ECO:0000256" key="5">
    <source>
        <dbReference type="ARBA" id="ARBA00022842"/>
    </source>
</evidence>
<proteinExistence type="inferred from homology"/>
<feature type="transmembrane region" description="Helical" evidence="9">
    <location>
        <begin position="33"/>
        <end position="54"/>
    </location>
</feature>
<dbReference type="InterPro" id="IPR036739">
    <property type="entry name" value="SLC41_membr_dom_sf"/>
</dbReference>
<keyword evidence="5" id="KW-0460">Magnesium</keyword>
<dbReference type="InterPro" id="IPR006667">
    <property type="entry name" value="SLC41_membr_dom"/>
</dbReference>
<comment type="similarity">
    <text evidence="2">Belongs to the SLC41A transporter family.</text>
</comment>
<evidence type="ECO:0000256" key="1">
    <source>
        <dbReference type="ARBA" id="ARBA00004141"/>
    </source>
</evidence>
<dbReference type="GO" id="GO:0005886">
    <property type="term" value="C:plasma membrane"/>
    <property type="evidence" value="ECO:0007669"/>
    <property type="project" value="TreeGrafter"/>
</dbReference>
<dbReference type="PANTHER" id="PTHR16228:SF7">
    <property type="entry name" value="SLC41A_MGTE INTEGRAL MEMBRANE DOMAIN-CONTAINING PROTEIN"/>
    <property type="match status" value="1"/>
</dbReference>
<keyword evidence="6 9" id="KW-1133">Transmembrane helix</keyword>
<dbReference type="Gene3D" id="1.10.357.20">
    <property type="entry name" value="SLC41 divalent cation transporters, integral membrane domain"/>
    <property type="match status" value="1"/>
</dbReference>
<evidence type="ECO:0000259" key="10">
    <source>
        <dbReference type="Pfam" id="PF01769"/>
    </source>
</evidence>
<keyword evidence="7" id="KW-0406">Ion transport</keyword>
<dbReference type="AlphaFoldDB" id="A0A1I7UB37"/>
<name>A0A1I7UB37_9PELO</name>
<dbReference type="WBParaSite" id="Csp11.Scaffold629.g7544.t2">
    <property type="protein sequence ID" value="Csp11.Scaffold629.g7544.t2"/>
    <property type="gene ID" value="Csp11.Scaffold629.g7544"/>
</dbReference>
<dbReference type="Pfam" id="PF01769">
    <property type="entry name" value="MgtE"/>
    <property type="match status" value="1"/>
</dbReference>
<dbReference type="SUPFAM" id="SSF161093">
    <property type="entry name" value="MgtE membrane domain-like"/>
    <property type="match status" value="1"/>
</dbReference>
<dbReference type="STRING" id="1561998.A0A1I7UB37"/>
<evidence type="ECO:0000313" key="12">
    <source>
        <dbReference type="WBParaSite" id="Csp11.Scaffold629.g7544.t2"/>
    </source>
</evidence>
<evidence type="ECO:0000256" key="2">
    <source>
        <dbReference type="ARBA" id="ARBA00009749"/>
    </source>
</evidence>
<sequence length="67" mass="7458">MIAAIIQVIILLFVCQLLVSLLWKWKIDPDNSVIPYLTALGDLLGTGLLFIVFLTTAHFDPKEITST</sequence>
<feature type="domain" description="SLC41A/MgtE integral membrane" evidence="10">
    <location>
        <begin position="2"/>
        <end position="52"/>
    </location>
</feature>
<evidence type="ECO:0000256" key="8">
    <source>
        <dbReference type="ARBA" id="ARBA00023136"/>
    </source>
</evidence>
<evidence type="ECO:0000256" key="6">
    <source>
        <dbReference type="ARBA" id="ARBA00022989"/>
    </source>
</evidence>
<reference evidence="12" key="1">
    <citation type="submission" date="2016-11" db="UniProtKB">
        <authorList>
            <consortium name="WormBaseParasite"/>
        </authorList>
    </citation>
    <scope>IDENTIFICATION</scope>
</reference>
<dbReference type="eggNOG" id="KOG3788">
    <property type="taxonomic scope" value="Eukaryota"/>
</dbReference>
<dbReference type="Proteomes" id="UP000095282">
    <property type="component" value="Unplaced"/>
</dbReference>
<evidence type="ECO:0000256" key="4">
    <source>
        <dbReference type="ARBA" id="ARBA00022692"/>
    </source>
</evidence>
<evidence type="ECO:0000313" key="11">
    <source>
        <dbReference type="Proteomes" id="UP000095282"/>
    </source>
</evidence>
<protein>
    <submittedName>
        <fullName evidence="12">MgtE domain-containing protein</fullName>
    </submittedName>
</protein>